<keyword evidence="3 6" id="KW-0812">Transmembrane</keyword>
<dbReference type="InterPro" id="IPR027398">
    <property type="entry name" value="SecD-TM"/>
</dbReference>
<evidence type="ECO:0000256" key="1">
    <source>
        <dbReference type="ARBA" id="ARBA00022475"/>
    </source>
</evidence>
<dbReference type="Pfam" id="PF13721">
    <property type="entry name" value="SecD-TM1"/>
    <property type="match status" value="1"/>
</dbReference>
<comment type="subunit">
    <text evidence="6">Interacts with EnvZ.</text>
</comment>
<accession>A0A376LC78</accession>
<comment type="function">
    <text evidence="6">Modulates the activity of the EnvZ/OmpR two-component regulatory system, probably by directly modulating EnvZ enzymatic activity and increasing stability of phosphorylated OmpR.</text>
</comment>
<dbReference type="HAMAP" id="MF_00904">
    <property type="entry name" value="Modulator_MzrA"/>
    <property type="match status" value="1"/>
</dbReference>
<sequence>MQIPRMSLRQLAWSGAVLLLVGTLLLAWSAVRQQESTLAIRAVHQGTTMPDGFSIWHHLDAHGIPFKSITPKNDTLLITFDSSDQSAAAKAVLDRTLPHGYIIAQQDNNSQAMQWLTRLRITLIASDNFLLSETDHSLW</sequence>
<protein>
    <recommendedName>
        <fullName evidence="6">Modulator protein MzrA</fullName>
    </recommendedName>
</protein>
<comment type="similarity">
    <text evidence="6">Belongs to the MzrA family.</text>
</comment>
<proteinExistence type="inferred from homology"/>
<evidence type="ECO:0000256" key="5">
    <source>
        <dbReference type="ARBA" id="ARBA00023136"/>
    </source>
</evidence>
<evidence type="ECO:0000256" key="2">
    <source>
        <dbReference type="ARBA" id="ARBA00022519"/>
    </source>
</evidence>
<dbReference type="NCBIfam" id="NF007915">
    <property type="entry name" value="PRK10629.1"/>
    <property type="match status" value="1"/>
</dbReference>
<dbReference type="EMBL" id="UGAB01000002">
    <property type="protein sequence ID" value="STF41651.1"/>
    <property type="molecule type" value="Genomic_DNA"/>
</dbReference>
<dbReference type="Proteomes" id="UP000254877">
    <property type="component" value="Unassembled WGS sequence"/>
</dbReference>
<dbReference type="GO" id="GO:0005886">
    <property type="term" value="C:plasma membrane"/>
    <property type="evidence" value="ECO:0007669"/>
    <property type="project" value="UniProtKB-SubCell"/>
</dbReference>
<dbReference type="AlphaFoldDB" id="A0A376LC78"/>
<evidence type="ECO:0000256" key="4">
    <source>
        <dbReference type="ARBA" id="ARBA00022989"/>
    </source>
</evidence>
<keyword evidence="4 6" id="KW-1133">Transmembrane helix</keyword>
<organism evidence="8 9">
    <name type="scientific">Escherichia coli</name>
    <dbReference type="NCBI Taxonomy" id="562"/>
    <lineage>
        <taxon>Bacteria</taxon>
        <taxon>Pseudomonadati</taxon>
        <taxon>Pseudomonadota</taxon>
        <taxon>Gammaproteobacteria</taxon>
        <taxon>Enterobacterales</taxon>
        <taxon>Enterobacteriaceae</taxon>
        <taxon>Escherichia</taxon>
    </lineage>
</organism>
<reference evidence="8 9" key="1">
    <citation type="submission" date="2018-06" db="EMBL/GenBank/DDBJ databases">
        <authorList>
            <consortium name="Pathogen Informatics"/>
            <person name="Doyle S."/>
        </authorList>
    </citation>
    <scope>NUCLEOTIDE SEQUENCE [LARGE SCALE GENOMIC DNA]</scope>
    <source>
        <strain evidence="8 9">NCTC7928</strain>
    </source>
</reference>
<keyword evidence="5 6" id="KW-0472">Membrane</keyword>
<dbReference type="Gene3D" id="3.30.70.260">
    <property type="match status" value="1"/>
</dbReference>
<keyword evidence="2 6" id="KW-0997">Cell inner membrane</keyword>
<name>A0A376LC78_ECOLX</name>
<evidence type="ECO:0000259" key="7">
    <source>
        <dbReference type="Pfam" id="PF13721"/>
    </source>
</evidence>
<evidence type="ECO:0000313" key="8">
    <source>
        <dbReference type="EMBL" id="STF41651.1"/>
    </source>
</evidence>
<evidence type="ECO:0000256" key="3">
    <source>
        <dbReference type="ARBA" id="ARBA00022692"/>
    </source>
</evidence>
<keyword evidence="1 6" id="KW-1003">Cell membrane</keyword>
<comment type="subcellular location">
    <subcellularLocation>
        <location evidence="6">Cell inner membrane</location>
        <topology evidence="6">Single-pass membrane protein</topology>
    </subcellularLocation>
</comment>
<gene>
    <name evidence="6 8" type="primary">mzrA</name>
    <name evidence="8" type="ORF">NCTC7928_02259</name>
</gene>
<evidence type="ECO:0000256" key="6">
    <source>
        <dbReference type="HAMAP-Rule" id="MF_00904"/>
    </source>
</evidence>
<dbReference type="GO" id="GO:0019901">
    <property type="term" value="F:protein kinase binding"/>
    <property type="evidence" value="ECO:0007669"/>
    <property type="project" value="UniProtKB-UniRule"/>
</dbReference>
<feature type="domain" description="SecD export protein N-terminal TM" evidence="7">
    <location>
        <begin position="17"/>
        <end position="105"/>
    </location>
</feature>
<evidence type="ECO:0000313" key="9">
    <source>
        <dbReference type="Proteomes" id="UP000254877"/>
    </source>
</evidence>
<dbReference type="InterPro" id="IPR026574">
    <property type="entry name" value="Modulator_MzrA"/>
</dbReference>